<evidence type="ECO:0000313" key="10">
    <source>
        <dbReference type="Proteomes" id="UP000028730"/>
    </source>
</evidence>
<keyword evidence="3" id="KW-0813">Transport</keyword>
<dbReference type="PANTHER" id="PTHR13822:SF10">
    <property type="entry name" value="ATP SYNTHASE EPSILON CHAIN, CHLOROPLASTIC"/>
    <property type="match status" value="1"/>
</dbReference>
<keyword evidence="6" id="KW-0139">CF(1)</keyword>
<evidence type="ECO:0000256" key="5">
    <source>
        <dbReference type="ARBA" id="ARBA00023136"/>
    </source>
</evidence>
<dbReference type="AlphaFoldDB" id="A0A080N3F9"/>
<dbReference type="Proteomes" id="UP000028730">
    <property type="component" value="Unassembled WGS sequence"/>
</dbReference>
<name>A0A080N3F9_9BIFI</name>
<organism evidence="9 10">
    <name type="scientific">Bifidobacterium bombi DSM 19703</name>
    <dbReference type="NCBI Taxonomy" id="1341695"/>
    <lineage>
        <taxon>Bacteria</taxon>
        <taxon>Bacillati</taxon>
        <taxon>Actinomycetota</taxon>
        <taxon>Actinomycetes</taxon>
        <taxon>Bifidobacteriales</taxon>
        <taxon>Bifidobacteriaceae</taxon>
        <taxon>Bifidobacterium</taxon>
    </lineage>
</organism>
<dbReference type="NCBIfam" id="NF009977">
    <property type="entry name" value="PRK13442.1"/>
    <property type="match status" value="1"/>
</dbReference>
<evidence type="ECO:0000256" key="7">
    <source>
        <dbReference type="ARBA" id="ARBA00023310"/>
    </source>
</evidence>
<dbReference type="Pfam" id="PF02823">
    <property type="entry name" value="ATP-synt_DE_N"/>
    <property type="match status" value="1"/>
</dbReference>
<sequence length="95" mass="9949">MAGSSIQVNIVASDRPLWNGEARSVTVPAADGLMGILPNHEPILTVIQSGRVSALDMNGTYHTFDVSDGFFAFDSNVLTVAVEKGSEPKVDGSGD</sequence>
<reference evidence="9 10" key="1">
    <citation type="journal article" date="2014" name="Appl. Environ. Microbiol.">
        <title>Genomic encyclopedia of type strains of the genus Bifidobacterium.</title>
        <authorList>
            <person name="Milani C."/>
            <person name="Lugli G.A."/>
            <person name="Duranti S."/>
            <person name="Turroni F."/>
            <person name="Bottacini F."/>
            <person name="Mangifesta M."/>
            <person name="Sanchez B."/>
            <person name="Viappiani A."/>
            <person name="Mancabelli L."/>
            <person name="Taminiau B."/>
            <person name="Delcenserie V."/>
            <person name="Barrangou R."/>
            <person name="Margolles A."/>
            <person name="van Sinderen D."/>
            <person name="Ventura M."/>
        </authorList>
    </citation>
    <scope>NUCLEOTIDE SEQUENCE [LARGE SCALE GENOMIC DNA]</scope>
    <source>
        <strain evidence="9 10">DSM 19703</strain>
    </source>
</reference>
<evidence type="ECO:0000256" key="1">
    <source>
        <dbReference type="ARBA" id="ARBA00004202"/>
    </source>
</evidence>
<comment type="caution">
    <text evidence="9">The sequence shown here is derived from an EMBL/GenBank/DDBJ whole genome shotgun (WGS) entry which is preliminary data.</text>
</comment>
<evidence type="ECO:0000256" key="4">
    <source>
        <dbReference type="ARBA" id="ARBA00023065"/>
    </source>
</evidence>
<dbReference type="GO" id="GO:0045259">
    <property type="term" value="C:proton-transporting ATP synthase complex"/>
    <property type="evidence" value="ECO:0007669"/>
    <property type="project" value="UniProtKB-KW"/>
</dbReference>
<comment type="similarity">
    <text evidence="2">Belongs to the ATPase epsilon chain family.</text>
</comment>
<comment type="subcellular location">
    <subcellularLocation>
        <location evidence="1">Cell membrane</location>
        <topology evidence="1">Peripheral membrane protein</topology>
    </subcellularLocation>
</comment>
<accession>A0A080N3F9</accession>
<dbReference type="Gene3D" id="2.60.15.10">
    <property type="entry name" value="F0F1 ATP synthase delta/epsilon subunit, N-terminal"/>
    <property type="match status" value="1"/>
</dbReference>
<evidence type="ECO:0000313" key="9">
    <source>
        <dbReference type="EMBL" id="KFF31516.1"/>
    </source>
</evidence>
<keyword evidence="10" id="KW-1185">Reference proteome</keyword>
<evidence type="ECO:0000256" key="3">
    <source>
        <dbReference type="ARBA" id="ARBA00022448"/>
    </source>
</evidence>
<protein>
    <submittedName>
        <fullName evidence="9">F0F1 ATP synthase, epsilon subunit</fullName>
    </submittedName>
</protein>
<feature type="domain" description="ATP synthase F1 complex delta/epsilon subunit N-terminal" evidence="8">
    <location>
        <begin position="6"/>
        <end position="83"/>
    </location>
</feature>
<evidence type="ECO:0000259" key="8">
    <source>
        <dbReference type="Pfam" id="PF02823"/>
    </source>
</evidence>
<dbReference type="InterPro" id="IPR020546">
    <property type="entry name" value="ATP_synth_F1_dsu/esu_N"/>
</dbReference>
<dbReference type="CDD" id="cd12152">
    <property type="entry name" value="F1-ATPase_delta"/>
    <property type="match status" value="1"/>
</dbReference>
<proteinExistence type="inferred from homology"/>
<keyword evidence="4" id="KW-0406">Ion transport</keyword>
<evidence type="ECO:0000256" key="6">
    <source>
        <dbReference type="ARBA" id="ARBA00023196"/>
    </source>
</evidence>
<dbReference type="eggNOG" id="COG0355">
    <property type="taxonomic scope" value="Bacteria"/>
</dbReference>
<dbReference type="InterPro" id="IPR001469">
    <property type="entry name" value="ATP_synth_F1_dsu/esu"/>
</dbReference>
<dbReference type="OrthoDB" id="9791445at2"/>
<keyword evidence="5" id="KW-0472">Membrane</keyword>
<dbReference type="GO" id="GO:0046933">
    <property type="term" value="F:proton-transporting ATP synthase activity, rotational mechanism"/>
    <property type="evidence" value="ECO:0007669"/>
    <property type="project" value="InterPro"/>
</dbReference>
<dbReference type="EMBL" id="ATLK01000001">
    <property type="protein sequence ID" value="KFF31516.1"/>
    <property type="molecule type" value="Genomic_DNA"/>
</dbReference>
<dbReference type="InterPro" id="IPR036771">
    <property type="entry name" value="ATPsynth_dsu/esu_N"/>
</dbReference>
<dbReference type="PANTHER" id="PTHR13822">
    <property type="entry name" value="ATP SYNTHASE DELTA/EPSILON CHAIN"/>
    <property type="match status" value="1"/>
</dbReference>
<keyword evidence="7" id="KW-0066">ATP synthesis</keyword>
<gene>
    <name evidence="9" type="ORF">BBOMB_0890</name>
</gene>
<dbReference type="STRING" id="1341695.BBOMB_0890"/>
<evidence type="ECO:0000256" key="2">
    <source>
        <dbReference type="ARBA" id="ARBA00005712"/>
    </source>
</evidence>
<dbReference type="GO" id="GO:0005886">
    <property type="term" value="C:plasma membrane"/>
    <property type="evidence" value="ECO:0007669"/>
    <property type="project" value="UniProtKB-SubCell"/>
</dbReference>
<dbReference type="SUPFAM" id="SSF51344">
    <property type="entry name" value="Epsilon subunit of F1F0-ATP synthase N-terminal domain"/>
    <property type="match status" value="1"/>
</dbReference>
<dbReference type="RefSeq" id="WP_044087052.1">
    <property type="nucleotide sequence ID" value="NZ_ATLK01000001.1"/>
</dbReference>